<gene>
    <name evidence="1" type="ORF">F0L74_09760</name>
</gene>
<reference evidence="1 2" key="1">
    <citation type="submission" date="2019-09" db="EMBL/GenBank/DDBJ databases">
        <title>Chitinophaga ginsengihumi sp. nov., isolated from soil of ginseng rhizosphere.</title>
        <authorList>
            <person name="Lee J."/>
        </authorList>
    </citation>
    <scope>NUCLEOTIDE SEQUENCE [LARGE SCALE GENOMIC DNA]</scope>
    <source>
        <strain evidence="1 2">BN140078</strain>
    </source>
</reference>
<organism evidence="1 2">
    <name type="scientific">Chitinophaga agrisoli</name>
    <dbReference type="NCBI Taxonomy" id="2607653"/>
    <lineage>
        <taxon>Bacteria</taxon>
        <taxon>Pseudomonadati</taxon>
        <taxon>Bacteroidota</taxon>
        <taxon>Chitinophagia</taxon>
        <taxon>Chitinophagales</taxon>
        <taxon>Chitinophagaceae</taxon>
        <taxon>Chitinophaga</taxon>
    </lineage>
</organism>
<accession>A0A5B2VVQ2</accession>
<evidence type="ECO:0000313" key="2">
    <source>
        <dbReference type="Proteomes" id="UP000324611"/>
    </source>
</evidence>
<keyword evidence="2" id="KW-1185">Reference proteome</keyword>
<reference evidence="1 2" key="2">
    <citation type="submission" date="2019-09" db="EMBL/GenBank/DDBJ databases">
        <authorList>
            <person name="Jin C."/>
        </authorList>
    </citation>
    <scope>NUCLEOTIDE SEQUENCE [LARGE SCALE GENOMIC DNA]</scope>
    <source>
        <strain evidence="1 2">BN140078</strain>
    </source>
</reference>
<name>A0A5B2VVQ2_9BACT</name>
<dbReference type="InterPro" id="IPR019694">
    <property type="entry name" value="Phage_HP1_Orf23"/>
</dbReference>
<proteinExistence type="predicted"/>
<protein>
    <recommendedName>
        <fullName evidence="3">Tail sheath protein</fullName>
    </recommendedName>
</protein>
<evidence type="ECO:0000313" key="1">
    <source>
        <dbReference type="EMBL" id="KAA2242804.1"/>
    </source>
</evidence>
<dbReference type="EMBL" id="VUOC01000002">
    <property type="protein sequence ID" value="KAA2242804.1"/>
    <property type="molecule type" value="Genomic_DNA"/>
</dbReference>
<sequence length="509" mass="53607">MALNNIRFVLGQGGLGRPLAGQDHISGLVFYCVNGSLPSGFTTTSRIKQFFSVEDAEAAGILANYSDETAAEGSYLVTAIGVNGDTVGFTVAEPLGVTVNLGTYTKTAAETTVNAIATAITAIINAGTNTHGYSAEANTATVTIVARRGMGVFFNSGTPLTATASGTLAGTLTQFTGGVASKQAVWHYHISEYFRLQPQGNLYVGFFAVPTPYTFSEIQTIQNYANGTIRQVGLYKDSAAYSASDVDLIHGVCNSLVAAHKEIIAVYAADMAAVTDISTLTDLSTKSDNLVSVVIGQDGAALGALLYLTTGKSITTLGATLGAISLAKVSESIAWLRKFNISNGVECDTLAFANGKLFSDVTVTDSLLSALQDKCYTFLRKFVGVAGSFFNENRTAIARTSDYAYINDNRTIQKATRGVYTSLIFDLNGPLTLNADGTLAATTIASLQGNSEVNLIQMIRDSELSAYQVAINPAQNVLQTELLVITINLVPIGTARNIQVNIGFNVAIN</sequence>
<dbReference type="RefSeq" id="WP_149837680.1">
    <property type="nucleotide sequence ID" value="NZ_VUOC01000002.1"/>
</dbReference>
<comment type="caution">
    <text evidence="1">The sequence shown here is derived from an EMBL/GenBank/DDBJ whole genome shotgun (WGS) entry which is preliminary data.</text>
</comment>
<dbReference type="AlphaFoldDB" id="A0A5B2VVQ2"/>
<evidence type="ECO:0008006" key="3">
    <source>
        <dbReference type="Google" id="ProtNLM"/>
    </source>
</evidence>
<dbReference type="Proteomes" id="UP000324611">
    <property type="component" value="Unassembled WGS sequence"/>
</dbReference>
<dbReference type="Pfam" id="PF10758">
    <property type="entry name" value="DUF2586"/>
    <property type="match status" value="1"/>
</dbReference>